<dbReference type="InterPro" id="IPR038732">
    <property type="entry name" value="HpyO/CreE_NAD-binding"/>
</dbReference>
<evidence type="ECO:0000259" key="1">
    <source>
        <dbReference type="Pfam" id="PF13454"/>
    </source>
</evidence>
<dbReference type="PANTHER" id="PTHR40254">
    <property type="entry name" value="BLR0577 PROTEIN"/>
    <property type="match status" value="1"/>
</dbReference>
<dbReference type="InterPro" id="IPR052189">
    <property type="entry name" value="L-asp_N-monooxygenase_NS-form"/>
</dbReference>
<dbReference type="PANTHER" id="PTHR40254:SF1">
    <property type="entry name" value="BLR0577 PROTEIN"/>
    <property type="match status" value="1"/>
</dbReference>
<sequence length="458" mass="49782">MRTLVIIGAGFSGTACACQLLARSGDHADNDWQIHLINASGPIARGLAYGTRSPLHLLNVPAGRLGMDPAQEGDFVRYLEDNGHRYRASAFVPRMLYGEYLESRLRSAAAGHANRLRIVTARVDAIDRRPAGGFALTLADGSTLPADAVILAMGHLSPVAPLPALVGMAPAYINDPWSPGALERIDGDERVLILGSGLTMLDVVVDLKRRGHRGPITALSRRGLLPRSHRAQDAPPATIPLDRDALLQARSARRLLKLLRAAVAQAEKACIDWRDVIGSLRAITPALWQSLNDTEKRRFMRHLRPHWEVLRHRTAPEPFNAMNAMLEDGRLTVRAGRLRAVSAGDAGLTARWDDARHGPQALEVDRIVNCTGPGHRIDAQRAPLLHRLITGGLLTQDALKLGLMVDPHCRALDAGGQPVEGLYYVGPLLRAQFWEATAIPELRRHAATAVNHLLADAG</sequence>
<dbReference type="STRING" id="1000565.METUNv1_01088"/>
<dbReference type="EMBL" id="AFHG01000034">
    <property type="protein sequence ID" value="EGK72614.1"/>
    <property type="molecule type" value="Genomic_DNA"/>
</dbReference>
<evidence type="ECO:0000313" key="2">
    <source>
        <dbReference type="EMBL" id="EGK72614.1"/>
    </source>
</evidence>
<dbReference type="InterPro" id="IPR036188">
    <property type="entry name" value="FAD/NAD-bd_sf"/>
</dbReference>
<dbReference type="RefSeq" id="WP_008059597.1">
    <property type="nucleotide sequence ID" value="NZ_AFHG01000034.1"/>
</dbReference>
<feature type="domain" description="FAD-dependent urate hydroxylase HpyO/Asp monooxygenase CreE-like FAD/NAD(P)-binding" evidence="1">
    <location>
        <begin position="5"/>
        <end position="155"/>
    </location>
</feature>
<protein>
    <recommendedName>
        <fullName evidence="1">FAD-dependent urate hydroxylase HpyO/Asp monooxygenase CreE-like FAD/NAD(P)-binding domain-containing protein</fullName>
    </recommendedName>
</protein>
<dbReference type="Proteomes" id="UP000005019">
    <property type="component" value="Unassembled WGS sequence"/>
</dbReference>
<dbReference type="AlphaFoldDB" id="F5RA11"/>
<dbReference type="PROSITE" id="PS51257">
    <property type="entry name" value="PROKAR_LIPOPROTEIN"/>
    <property type="match status" value="1"/>
</dbReference>
<proteinExistence type="predicted"/>
<dbReference type="SUPFAM" id="SSF51905">
    <property type="entry name" value="FAD/NAD(P)-binding domain"/>
    <property type="match status" value="2"/>
</dbReference>
<evidence type="ECO:0000313" key="3">
    <source>
        <dbReference type="Proteomes" id="UP000005019"/>
    </source>
</evidence>
<dbReference type="Pfam" id="PF13454">
    <property type="entry name" value="NAD_binding_9"/>
    <property type="match status" value="1"/>
</dbReference>
<dbReference type="eggNOG" id="COG4529">
    <property type="taxonomic scope" value="Bacteria"/>
</dbReference>
<comment type="caution">
    <text evidence="2">The sequence shown here is derived from an EMBL/GenBank/DDBJ whole genome shotgun (WGS) entry which is preliminary data.</text>
</comment>
<dbReference type="Gene3D" id="3.50.50.60">
    <property type="entry name" value="FAD/NAD(P)-binding domain"/>
    <property type="match status" value="1"/>
</dbReference>
<organism evidence="2 3">
    <name type="scientific">Methyloversatilis universalis (strain ATCC BAA-1314 / DSM 25237 / JCM 13912 / CCUG 52030 / FAM5)</name>
    <dbReference type="NCBI Taxonomy" id="1000565"/>
    <lineage>
        <taxon>Bacteria</taxon>
        <taxon>Pseudomonadati</taxon>
        <taxon>Pseudomonadota</taxon>
        <taxon>Betaproteobacteria</taxon>
        <taxon>Nitrosomonadales</taxon>
        <taxon>Sterolibacteriaceae</taxon>
        <taxon>Methyloversatilis</taxon>
    </lineage>
</organism>
<keyword evidence="3" id="KW-1185">Reference proteome</keyword>
<name>F5RA11_METUF</name>
<gene>
    <name evidence="2" type="ORF">METUNv1_01088</name>
</gene>
<accession>F5RA11</accession>
<reference evidence="2 3" key="1">
    <citation type="journal article" date="2011" name="J. Bacteriol.">
        <title>Genome sequence of Methyloversatilis universalis FAM5T, a methylotrophic representative of the order Rhodocyclales.</title>
        <authorList>
            <person name="Kittichotirat W."/>
            <person name="Good N.M."/>
            <person name="Hall R."/>
            <person name="Bringel F."/>
            <person name="Lajus A."/>
            <person name="Medigue C."/>
            <person name="Smalley N.E."/>
            <person name="Beck D."/>
            <person name="Bumgarner R."/>
            <person name="Vuilleumier S."/>
            <person name="Kalyuzhnaya M.G."/>
        </authorList>
    </citation>
    <scope>NUCLEOTIDE SEQUENCE [LARGE SCALE GENOMIC DNA]</scope>
    <source>
        <strain evidence="3">ATCC BAA-1314 / JCM 13912 / FAM5</strain>
    </source>
</reference>